<evidence type="ECO:0000313" key="3">
    <source>
        <dbReference type="Proteomes" id="UP000295764"/>
    </source>
</evidence>
<feature type="region of interest" description="Disordered" evidence="1">
    <location>
        <begin position="41"/>
        <end position="87"/>
    </location>
</feature>
<gene>
    <name evidence="2" type="ORF">EDF64_12012</name>
</gene>
<name>A0A4R6DAH9_9MICO</name>
<sequence>MKHTVRIAVPMRVPLPVEHPTLVALVDDRLELPRALATIPSHTHAAREPASWEPEGSDLSSERGDVGLGQDSFETHLISVADPRRPA</sequence>
<dbReference type="EMBL" id="SNVW01000020">
    <property type="protein sequence ID" value="TDN41437.1"/>
    <property type="molecule type" value="Genomic_DNA"/>
</dbReference>
<protein>
    <submittedName>
        <fullName evidence="2">Uncharacterized protein</fullName>
    </submittedName>
</protein>
<accession>A0A4R6DAH9</accession>
<reference evidence="2 3" key="1">
    <citation type="submission" date="2019-03" db="EMBL/GenBank/DDBJ databases">
        <title>Genomic analyses of the natural microbiome of Caenorhabditis elegans.</title>
        <authorList>
            <person name="Samuel B."/>
        </authorList>
    </citation>
    <scope>NUCLEOTIDE SEQUENCE [LARGE SCALE GENOMIC DNA]</scope>
    <source>
        <strain evidence="2 3">JUb65</strain>
    </source>
</reference>
<comment type="caution">
    <text evidence="2">The sequence shown here is derived from an EMBL/GenBank/DDBJ whole genome shotgun (WGS) entry which is preliminary data.</text>
</comment>
<dbReference type="AlphaFoldDB" id="A0A4R6DAH9"/>
<organism evidence="2 3">
    <name type="scientific">Curtobacterium flaccumfaciens</name>
    <dbReference type="NCBI Taxonomy" id="2035"/>
    <lineage>
        <taxon>Bacteria</taxon>
        <taxon>Bacillati</taxon>
        <taxon>Actinomycetota</taxon>
        <taxon>Actinomycetes</taxon>
        <taxon>Micrococcales</taxon>
        <taxon>Microbacteriaceae</taxon>
        <taxon>Curtobacterium</taxon>
    </lineage>
</organism>
<evidence type="ECO:0000313" key="2">
    <source>
        <dbReference type="EMBL" id="TDN41437.1"/>
    </source>
</evidence>
<proteinExistence type="predicted"/>
<evidence type="ECO:0000256" key="1">
    <source>
        <dbReference type="SAM" id="MobiDB-lite"/>
    </source>
</evidence>
<dbReference type="Proteomes" id="UP000295764">
    <property type="component" value="Unassembled WGS sequence"/>
</dbReference>